<dbReference type="SUPFAM" id="SSF103473">
    <property type="entry name" value="MFS general substrate transporter"/>
    <property type="match status" value="1"/>
</dbReference>
<comment type="caution">
    <text evidence="7">The sequence shown here is derived from an EMBL/GenBank/DDBJ whole genome shotgun (WGS) entry which is preliminary data.</text>
</comment>
<evidence type="ECO:0000256" key="6">
    <source>
        <dbReference type="SAM" id="Phobius"/>
    </source>
</evidence>
<dbReference type="Gene3D" id="1.20.1250.20">
    <property type="entry name" value="MFS general substrate transporter like domains"/>
    <property type="match status" value="2"/>
</dbReference>
<proteinExistence type="predicted"/>
<dbReference type="InterPro" id="IPR011701">
    <property type="entry name" value="MFS"/>
</dbReference>
<dbReference type="AlphaFoldDB" id="A0ABD5VFD5"/>
<keyword evidence="8" id="KW-1185">Reference proteome</keyword>
<evidence type="ECO:0000256" key="1">
    <source>
        <dbReference type="ARBA" id="ARBA00004651"/>
    </source>
</evidence>
<reference evidence="7 8" key="1">
    <citation type="journal article" date="2019" name="Int. J. Syst. Evol. Microbiol.">
        <title>The Global Catalogue of Microorganisms (GCM) 10K type strain sequencing project: providing services to taxonomists for standard genome sequencing and annotation.</title>
        <authorList>
            <consortium name="The Broad Institute Genomics Platform"/>
            <consortium name="The Broad Institute Genome Sequencing Center for Infectious Disease"/>
            <person name="Wu L."/>
            <person name="Ma J."/>
        </authorList>
    </citation>
    <scope>NUCLEOTIDE SEQUENCE [LARGE SCALE GENOMIC DNA]</scope>
    <source>
        <strain evidence="7 8">GX26</strain>
    </source>
</reference>
<dbReference type="RefSeq" id="WP_336348598.1">
    <property type="nucleotide sequence ID" value="NZ_JAZAQL010000001.1"/>
</dbReference>
<evidence type="ECO:0000313" key="7">
    <source>
        <dbReference type="EMBL" id="MFC6951571.1"/>
    </source>
</evidence>
<dbReference type="PANTHER" id="PTHR23513">
    <property type="entry name" value="INTEGRAL MEMBRANE EFFLUX PROTEIN-RELATED"/>
    <property type="match status" value="1"/>
</dbReference>
<dbReference type="PANTHER" id="PTHR23513:SF6">
    <property type="entry name" value="MAJOR FACILITATOR SUPERFAMILY ASSOCIATED DOMAIN-CONTAINING PROTEIN"/>
    <property type="match status" value="1"/>
</dbReference>
<feature type="transmembrane region" description="Helical" evidence="6">
    <location>
        <begin position="306"/>
        <end position="332"/>
    </location>
</feature>
<accession>A0ABD5VFD5</accession>
<dbReference type="EMBL" id="JBHSXN010000001">
    <property type="protein sequence ID" value="MFC6951571.1"/>
    <property type="molecule type" value="Genomic_DNA"/>
</dbReference>
<feature type="transmembrane region" description="Helical" evidence="6">
    <location>
        <begin position="392"/>
        <end position="410"/>
    </location>
</feature>
<evidence type="ECO:0000256" key="3">
    <source>
        <dbReference type="ARBA" id="ARBA00022692"/>
    </source>
</evidence>
<keyword evidence="4 6" id="KW-1133">Transmembrane helix</keyword>
<comment type="subcellular location">
    <subcellularLocation>
        <location evidence="1">Cell membrane</location>
        <topology evidence="1">Multi-pass membrane protein</topology>
    </subcellularLocation>
</comment>
<feature type="transmembrane region" description="Helical" evidence="6">
    <location>
        <begin position="21"/>
        <end position="44"/>
    </location>
</feature>
<dbReference type="Proteomes" id="UP001596395">
    <property type="component" value="Unassembled WGS sequence"/>
</dbReference>
<sequence>MVARALRSHLSVLRVPAFRRLLGGTAVSQFGDGLYAVAAMWLAYSLTDSSAVAGVAGFLVGIPGVCRVLVGPVVDDRPLGRVLVASELAQAAFVLVVPLWFWLMGESVAVVLATMFLAALAGQFAGPAQSATVPRVVHDDDNLVRANSLATVVHQATDAASRLVAGALVAATSAVALYVADVATFLVAALAFLGLAVPDDDANADAGADADDTDAPEVGSRLREYAADVRAGVDVVAGSALAPLLAASLFANLLFGAASAVLPAYADGLSDAAAYGTLLAAMSAGRVLGSIAAPAFEDRAFAATSVLGFAAAAVAWVAGVFAAGVAATGALFGASRVPVGVYNVNVKAVLQTGVPNDHLGRATATIGTASAVVAPLGMLAGGAVGEAVSPTFVLYASGAGFALTAAYWLASPTLRRFGAPTSVESGAFAVAE</sequence>
<dbReference type="GO" id="GO:0005886">
    <property type="term" value="C:plasma membrane"/>
    <property type="evidence" value="ECO:0007669"/>
    <property type="project" value="UniProtKB-SubCell"/>
</dbReference>
<evidence type="ECO:0000313" key="8">
    <source>
        <dbReference type="Proteomes" id="UP001596395"/>
    </source>
</evidence>
<dbReference type="InterPro" id="IPR036259">
    <property type="entry name" value="MFS_trans_sf"/>
</dbReference>
<dbReference type="CDD" id="cd06173">
    <property type="entry name" value="MFS_MefA_like"/>
    <property type="match status" value="1"/>
</dbReference>
<keyword evidence="5 6" id="KW-0472">Membrane</keyword>
<dbReference type="Pfam" id="PF07690">
    <property type="entry name" value="MFS_1"/>
    <property type="match status" value="1"/>
</dbReference>
<evidence type="ECO:0000256" key="5">
    <source>
        <dbReference type="ARBA" id="ARBA00023136"/>
    </source>
</evidence>
<name>A0ABD5VFD5_9EURY</name>
<feature type="transmembrane region" description="Helical" evidence="6">
    <location>
        <begin position="50"/>
        <end position="70"/>
    </location>
</feature>
<organism evidence="7 8">
    <name type="scientific">Halorubellus litoreus</name>
    <dbReference type="NCBI Taxonomy" id="755308"/>
    <lineage>
        <taxon>Archaea</taxon>
        <taxon>Methanobacteriati</taxon>
        <taxon>Methanobacteriota</taxon>
        <taxon>Stenosarchaea group</taxon>
        <taxon>Halobacteria</taxon>
        <taxon>Halobacteriales</taxon>
        <taxon>Halorubellaceae</taxon>
        <taxon>Halorubellus</taxon>
    </lineage>
</organism>
<feature type="transmembrane region" description="Helical" evidence="6">
    <location>
        <begin position="240"/>
        <end position="266"/>
    </location>
</feature>
<feature type="transmembrane region" description="Helical" evidence="6">
    <location>
        <begin position="272"/>
        <end position="294"/>
    </location>
</feature>
<keyword evidence="3 6" id="KW-0812">Transmembrane</keyword>
<gene>
    <name evidence="7" type="ORF">ACFQGB_01725</name>
</gene>
<protein>
    <submittedName>
        <fullName evidence="7">MFS transporter</fullName>
    </submittedName>
</protein>
<evidence type="ECO:0000256" key="4">
    <source>
        <dbReference type="ARBA" id="ARBA00022989"/>
    </source>
</evidence>
<keyword evidence="2" id="KW-1003">Cell membrane</keyword>
<evidence type="ECO:0000256" key="2">
    <source>
        <dbReference type="ARBA" id="ARBA00022475"/>
    </source>
</evidence>